<dbReference type="InterPro" id="IPR050241">
    <property type="entry name" value="NAD-cap_RNA_hydrolase_NudC"/>
</dbReference>
<protein>
    <recommendedName>
        <fullName evidence="4">NAD(+) diphosphatase</fullName>
        <ecNumber evidence="4">3.6.1.22</ecNumber>
    </recommendedName>
</protein>
<dbReference type="PANTHER" id="PTHR42904">
    <property type="entry name" value="NUDIX HYDROLASE, NUDC SUBFAMILY"/>
    <property type="match status" value="1"/>
</dbReference>
<dbReference type="Pfam" id="PF00293">
    <property type="entry name" value="NUDIX"/>
    <property type="match status" value="1"/>
</dbReference>
<evidence type="ECO:0000256" key="4">
    <source>
        <dbReference type="ARBA" id="ARBA00012381"/>
    </source>
</evidence>
<evidence type="ECO:0000256" key="6">
    <source>
        <dbReference type="ARBA" id="ARBA00022801"/>
    </source>
</evidence>
<dbReference type="InterPro" id="IPR049734">
    <property type="entry name" value="NudC-like_C"/>
</dbReference>
<dbReference type="GO" id="GO:0006742">
    <property type="term" value="P:NADP+ catabolic process"/>
    <property type="evidence" value="ECO:0007669"/>
    <property type="project" value="TreeGrafter"/>
</dbReference>
<comment type="caution">
    <text evidence="11">The sequence shown here is derived from an EMBL/GenBank/DDBJ whole genome shotgun (WGS) entry which is preliminary data.</text>
</comment>
<keyword evidence="12" id="KW-1185">Reference proteome</keyword>
<evidence type="ECO:0000256" key="5">
    <source>
        <dbReference type="ARBA" id="ARBA00022723"/>
    </source>
</evidence>
<keyword evidence="5" id="KW-0479">Metal-binding</keyword>
<dbReference type="PROSITE" id="PS00893">
    <property type="entry name" value="NUDIX_BOX"/>
    <property type="match status" value="1"/>
</dbReference>
<comment type="similarity">
    <text evidence="3">Belongs to the Nudix hydrolase family. NudC subfamily.</text>
</comment>
<dbReference type="EMBL" id="JANBPT010000745">
    <property type="protein sequence ID" value="KAJ1913528.1"/>
    <property type="molecule type" value="Genomic_DNA"/>
</dbReference>
<name>A0A9W7ZQ31_9FUNG</name>
<evidence type="ECO:0000256" key="1">
    <source>
        <dbReference type="ARBA" id="ARBA00001946"/>
    </source>
</evidence>
<evidence type="ECO:0000313" key="12">
    <source>
        <dbReference type="Proteomes" id="UP001150569"/>
    </source>
</evidence>
<dbReference type="Gene3D" id="3.90.79.10">
    <property type="entry name" value="Nucleoside Triphosphate Pyrophosphohydrolase"/>
    <property type="match status" value="1"/>
</dbReference>
<dbReference type="PANTHER" id="PTHR42904:SF6">
    <property type="entry name" value="NAD-CAPPED RNA HYDROLASE NUDT12"/>
    <property type="match status" value="1"/>
</dbReference>
<dbReference type="GO" id="GO:0046872">
    <property type="term" value="F:metal ion binding"/>
    <property type="evidence" value="ECO:0007669"/>
    <property type="project" value="UniProtKB-KW"/>
</dbReference>
<organism evidence="11 12">
    <name type="scientific">Tieghemiomyces parasiticus</name>
    <dbReference type="NCBI Taxonomy" id="78921"/>
    <lineage>
        <taxon>Eukaryota</taxon>
        <taxon>Fungi</taxon>
        <taxon>Fungi incertae sedis</taxon>
        <taxon>Zoopagomycota</taxon>
        <taxon>Kickxellomycotina</taxon>
        <taxon>Dimargaritomycetes</taxon>
        <taxon>Dimargaritales</taxon>
        <taxon>Dimargaritaceae</taxon>
        <taxon>Tieghemiomyces</taxon>
    </lineage>
</organism>
<dbReference type="PROSITE" id="PS51462">
    <property type="entry name" value="NUDIX"/>
    <property type="match status" value="1"/>
</dbReference>
<dbReference type="Pfam" id="PF09297">
    <property type="entry name" value="Zn_ribbon_NUD"/>
    <property type="match status" value="1"/>
</dbReference>
<keyword evidence="7" id="KW-0460">Magnesium</keyword>
<accession>A0A9W7ZQ31</accession>
<dbReference type="EC" id="3.6.1.22" evidence="4"/>
<dbReference type="GO" id="GO:0005829">
    <property type="term" value="C:cytosol"/>
    <property type="evidence" value="ECO:0007669"/>
    <property type="project" value="TreeGrafter"/>
</dbReference>
<dbReference type="InterPro" id="IPR015376">
    <property type="entry name" value="Znr_NADH_PPase"/>
</dbReference>
<dbReference type="GO" id="GO:0005777">
    <property type="term" value="C:peroxisome"/>
    <property type="evidence" value="ECO:0007669"/>
    <property type="project" value="TreeGrafter"/>
</dbReference>
<dbReference type="InterPro" id="IPR020084">
    <property type="entry name" value="NUDIX_hydrolase_CS"/>
</dbReference>
<evidence type="ECO:0000313" key="11">
    <source>
        <dbReference type="EMBL" id="KAJ1913528.1"/>
    </source>
</evidence>
<reference evidence="11" key="1">
    <citation type="submission" date="2022-07" db="EMBL/GenBank/DDBJ databases">
        <title>Phylogenomic reconstructions and comparative analyses of Kickxellomycotina fungi.</title>
        <authorList>
            <person name="Reynolds N.K."/>
            <person name="Stajich J.E."/>
            <person name="Barry K."/>
            <person name="Grigoriev I.V."/>
            <person name="Crous P."/>
            <person name="Smith M.E."/>
        </authorList>
    </citation>
    <scope>NUCLEOTIDE SEQUENCE</scope>
    <source>
        <strain evidence="11">RSA 861</strain>
    </source>
</reference>
<evidence type="ECO:0000256" key="2">
    <source>
        <dbReference type="ARBA" id="ARBA00001947"/>
    </source>
</evidence>
<keyword evidence="8" id="KW-0520">NAD</keyword>
<feature type="domain" description="Nudix hydrolase" evidence="10">
    <location>
        <begin position="218"/>
        <end position="347"/>
    </location>
</feature>
<gene>
    <name evidence="11" type="primary">NPY1_2</name>
    <name evidence="11" type="ORF">IWQ60_009172</name>
</gene>
<dbReference type="InterPro" id="IPR015797">
    <property type="entry name" value="NUDIX_hydrolase-like_dom_sf"/>
</dbReference>
<dbReference type="SUPFAM" id="SSF55811">
    <property type="entry name" value="Nudix"/>
    <property type="match status" value="1"/>
</dbReference>
<comment type="cofactor">
    <cofactor evidence="2">
        <name>Zn(2+)</name>
        <dbReference type="ChEBI" id="CHEBI:29105"/>
    </cofactor>
</comment>
<keyword evidence="6 11" id="KW-0378">Hydrolase</keyword>
<sequence length="347" mass="38270">MSPQRSNTPLLSHLFTSPKARFIIFRDAEVLATGNDRAAQLDYLSARDILSLFRNPYSNETTALAATEPSGLTLPDWVLLGVEADHPTEHHHPDLPAFYAEQPVYWAVNVAPMCRQPGQEGTVEPLDRLLTQRPSTFSPPRQTGLALSSRESVLFAQATAMIDWNRRNQFCPSCGRHTVSSEAGYKRVCIPAEPAEPTATPVAPPCVNSRGVHNSAYPRTDAVAIVCVMSPDGQRVLLGRKAAFPKRWYTCVAGFVEPGETLENAVRREVLEETGVIVGNVIYYASQPWELDDAKWFDRGEVLKAIAEHTSTGQDRTTAAEGLALPPPFSIAFQLLKFWASQEKSLL</sequence>
<evidence type="ECO:0000256" key="8">
    <source>
        <dbReference type="ARBA" id="ARBA00023027"/>
    </source>
</evidence>
<dbReference type="CDD" id="cd03429">
    <property type="entry name" value="NUDIX_NADH_pyrophosphatase_Nudt13"/>
    <property type="match status" value="1"/>
</dbReference>
<dbReference type="GO" id="GO:0035529">
    <property type="term" value="F:NADH pyrophosphatase activity"/>
    <property type="evidence" value="ECO:0007669"/>
    <property type="project" value="TreeGrafter"/>
</dbReference>
<proteinExistence type="inferred from homology"/>
<evidence type="ECO:0000256" key="3">
    <source>
        <dbReference type="ARBA" id="ARBA00009595"/>
    </source>
</evidence>
<comment type="cofactor">
    <cofactor evidence="1">
        <name>Mg(2+)</name>
        <dbReference type="ChEBI" id="CHEBI:18420"/>
    </cofactor>
</comment>
<dbReference type="AlphaFoldDB" id="A0A9W7ZQ31"/>
<evidence type="ECO:0000259" key="10">
    <source>
        <dbReference type="PROSITE" id="PS51462"/>
    </source>
</evidence>
<evidence type="ECO:0000256" key="9">
    <source>
        <dbReference type="ARBA" id="ARBA00023679"/>
    </source>
</evidence>
<dbReference type="Proteomes" id="UP001150569">
    <property type="component" value="Unassembled WGS sequence"/>
</dbReference>
<dbReference type="GO" id="GO:0019677">
    <property type="term" value="P:NAD+ catabolic process"/>
    <property type="evidence" value="ECO:0007669"/>
    <property type="project" value="TreeGrafter"/>
</dbReference>
<evidence type="ECO:0000256" key="7">
    <source>
        <dbReference type="ARBA" id="ARBA00022842"/>
    </source>
</evidence>
<dbReference type="InterPro" id="IPR000086">
    <property type="entry name" value="NUDIX_hydrolase_dom"/>
</dbReference>
<comment type="catalytic activity">
    <reaction evidence="9">
        <text>a 5'-end NAD(+)-phospho-ribonucleoside in mRNA + H2O = a 5'-end phospho-adenosine-phospho-ribonucleoside in mRNA + beta-nicotinamide D-ribonucleotide + 2 H(+)</text>
        <dbReference type="Rhea" id="RHEA:60876"/>
        <dbReference type="Rhea" id="RHEA-COMP:15698"/>
        <dbReference type="Rhea" id="RHEA-COMP:15719"/>
        <dbReference type="ChEBI" id="CHEBI:14649"/>
        <dbReference type="ChEBI" id="CHEBI:15377"/>
        <dbReference type="ChEBI" id="CHEBI:15378"/>
        <dbReference type="ChEBI" id="CHEBI:144029"/>
        <dbReference type="ChEBI" id="CHEBI:144051"/>
    </reaction>
    <physiologicalReaction direction="left-to-right" evidence="9">
        <dbReference type="Rhea" id="RHEA:60877"/>
    </physiologicalReaction>
</comment>
<dbReference type="Gene3D" id="3.90.79.20">
    <property type="match status" value="1"/>
</dbReference>
<dbReference type="OrthoDB" id="10249612at2759"/>